<keyword evidence="3" id="KW-0677">Repeat</keyword>
<protein>
    <recommendedName>
        <fullName evidence="9">C2H2-type domain-containing protein</fullName>
    </recommendedName>
</protein>
<dbReference type="InterPro" id="IPR036236">
    <property type="entry name" value="Znf_C2H2_sf"/>
</dbReference>
<feature type="region of interest" description="Disordered" evidence="8">
    <location>
        <begin position="97"/>
        <end position="182"/>
    </location>
</feature>
<dbReference type="PROSITE" id="PS50157">
    <property type="entry name" value="ZINC_FINGER_C2H2_2"/>
    <property type="match status" value="3"/>
</dbReference>
<feature type="compositionally biased region" description="Low complexity" evidence="8">
    <location>
        <begin position="169"/>
        <end position="182"/>
    </location>
</feature>
<evidence type="ECO:0000313" key="10">
    <source>
        <dbReference type="EMBL" id="PVD20550.1"/>
    </source>
</evidence>
<keyword evidence="6" id="KW-0539">Nucleus</keyword>
<feature type="compositionally biased region" description="Polar residues" evidence="8">
    <location>
        <begin position="336"/>
        <end position="357"/>
    </location>
</feature>
<evidence type="ECO:0000256" key="4">
    <source>
        <dbReference type="ARBA" id="ARBA00022771"/>
    </source>
</evidence>
<feature type="compositionally biased region" description="Polar residues" evidence="8">
    <location>
        <begin position="515"/>
        <end position="556"/>
    </location>
</feature>
<dbReference type="PROSITE" id="PS00028">
    <property type="entry name" value="ZINC_FINGER_C2H2_1"/>
    <property type="match status" value="3"/>
</dbReference>
<feature type="compositionally biased region" description="Polar residues" evidence="8">
    <location>
        <begin position="29"/>
        <end position="44"/>
    </location>
</feature>
<gene>
    <name evidence="10" type="ORF">C0Q70_18706</name>
</gene>
<feature type="compositionally biased region" description="Polar residues" evidence="8">
    <location>
        <begin position="594"/>
        <end position="608"/>
    </location>
</feature>
<evidence type="ECO:0000256" key="7">
    <source>
        <dbReference type="PROSITE-ProRule" id="PRU00042"/>
    </source>
</evidence>
<feature type="compositionally biased region" description="Basic and acidic residues" evidence="8">
    <location>
        <begin position="97"/>
        <end position="110"/>
    </location>
</feature>
<comment type="subcellular location">
    <subcellularLocation>
        <location evidence="1">Nucleus</location>
    </subcellularLocation>
</comment>
<keyword evidence="4 7" id="KW-0863">Zinc-finger</keyword>
<feature type="region of interest" description="Disordered" evidence="8">
    <location>
        <begin position="196"/>
        <end position="238"/>
    </location>
</feature>
<evidence type="ECO:0000256" key="5">
    <source>
        <dbReference type="ARBA" id="ARBA00022833"/>
    </source>
</evidence>
<dbReference type="Proteomes" id="UP000245119">
    <property type="component" value="Linkage Group LG12"/>
</dbReference>
<evidence type="ECO:0000256" key="2">
    <source>
        <dbReference type="ARBA" id="ARBA00022723"/>
    </source>
</evidence>
<feature type="compositionally biased region" description="Polar residues" evidence="8">
    <location>
        <begin position="196"/>
        <end position="209"/>
    </location>
</feature>
<feature type="region of interest" description="Disordered" evidence="8">
    <location>
        <begin position="510"/>
        <end position="556"/>
    </location>
</feature>
<dbReference type="GO" id="GO:0005634">
    <property type="term" value="C:nucleus"/>
    <property type="evidence" value="ECO:0007669"/>
    <property type="project" value="UniProtKB-SubCell"/>
</dbReference>
<dbReference type="InterPro" id="IPR013087">
    <property type="entry name" value="Znf_C2H2_type"/>
</dbReference>
<comment type="caution">
    <text evidence="10">The sequence shown here is derived from an EMBL/GenBank/DDBJ whole genome shotgun (WGS) entry which is preliminary data.</text>
</comment>
<name>A0A2T7NHA2_POMCA</name>
<keyword evidence="11" id="KW-1185">Reference proteome</keyword>
<dbReference type="PANTHER" id="PTHR24376">
    <property type="entry name" value="ZINC FINGER PROTEIN"/>
    <property type="match status" value="1"/>
</dbReference>
<keyword evidence="5" id="KW-0862">Zinc</keyword>
<organism evidence="10 11">
    <name type="scientific">Pomacea canaliculata</name>
    <name type="common">Golden apple snail</name>
    <dbReference type="NCBI Taxonomy" id="400727"/>
    <lineage>
        <taxon>Eukaryota</taxon>
        <taxon>Metazoa</taxon>
        <taxon>Spiralia</taxon>
        <taxon>Lophotrochozoa</taxon>
        <taxon>Mollusca</taxon>
        <taxon>Gastropoda</taxon>
        <taxon>Caenogastropoda</taxon>
        <taxon>Architaenioglossa</taxon>
        <taxon>Ampullarioidea</taxon>
        <taxon>Ampullariidae</taxon>
        <taxon>Pomacea</taxon>
    </lineage>
</organism>
<reference evidence="10 11" key="1">
    <citation type="submission" date="2018-04" db="EMBL/GenBank/DDBJ databases">
        <title>The genome of golden apple snail Pomacea canaliculata provides insight into stress tolerance and invasive adaptation.</title>
        <authorList>
            <person name="Liu C."/>
            <person name="Liu B."/>
            <person name="Ren Y."/>
            <person name="Zhang Y."/>
            <person name="Wang H."/>
            <person name="Li S."/>
            <person name="Jiang F."/>
            <person name="Yin L."/>
            <person name="Zhang G."/>
            <person name="Qian W."/>
            <person name="Fan W."/>
        </authorList>
    </citation>
    <scope>NUCLEOTIDE SEQUENCE [LARGE SCALE GENOMIC DNA]</scope>
    <source>
        <strain evidence="10">SZHN2017</strain>
        <tissue evidence="10">Muscle</tissue>
    </source>
</reference>
<proteinExistence type="predicted"/>
<evidence type="ECO:0000256" key="3">
    <source>
        <dbReference type="ARBA" id="ARBA00022737"/>
    </source>
</evidence>
<feature type="region of interest" description="Disordered" evidence="8">
    <location>
        <begin position="594"/>
        <end position="669"/>
    </location>
</feature>
<keyword evidence="2" id="KW-0479">Metal-binding</keyword>
<dbReference type="SUPFAM" id="SSF57667">
    <property type="entry name" value="beta-beta-alpha zinc fingers"/>
    <property type="match status" value="2"/>
</dbReference>
<feature type="compositionally biased region" description="Low complexity" evidence="8">
    <location>
        <begin position="126"/>
        <end position="142"/>
    </location>
</feature>
<dbReference type="SMART" id="SM00355">
    <property type="entry name" value="ZnF_C2H2"/>
    <property type="match status" value="6"/>
</dbReference>
<evidence type="ECO:0000313" key="11">
    <source>
        <dbReference type="Proteomes" id="UP000245119"/>
    </source>
</evidence>
<dbReference type="GO" id="GO:0008270">
    <property type="term" value="F:zinc ion binding"/>
    <property type="evidence" value="ECO:0007669"/>
    <property type="project" value="UniProtKB-KW"/>
</dbReference>
<dbReference type="EMBL" id="PZQS01000012">
    <property type="protein sequence ID" value="PVD20550.1"/>
    <property type="molecule type" value="Genomic_DNA"/>
</dbReference>
<sequence length="831" mass="89791">MLSVDFAVVCLPPDSAMSEEDPPKGPGGVNQSDPVKDTLSSNSIKDTKEADNLAAEVNATETQNKAGDCTRGRGRNRICKHCRFSCTDVREFYHHQRTAHTEGQENEDRSSVTPTTRRSSLRTRRTVSANSTSGNSGETETTLNTSALNGIGSKNATGKSTTDNGSETAGSNSAQKSASASGAQVLTKTTASSGILAGNSSMISTNSAPTEGDPSLDILHNMSNSFSDDENDLGDEGGRLVIDDSSGTSGSAVTATPTRCGNIQNRTYVCSVCDFTSTSAKSYLRHQRDEHSFDIIIYECDICDYATKYKQKLPRHRKLHFSGTEFALESGQVYSGSESADLGTTSPGAVGSNSSSAPGEGGTPAAERGSRGANMPGSSIADGSLPPVIVDDGEDEDMEEDASSPPPPEIMEIPDLIEKKKKTRQEVDPAKYFEVVDEIGMKYACSNCGNIYKWRKSLNKHWKEKHNGEVPDASKYPVGMKSLVQSGNHTACNNRRIYHNALLEKITVPQEDTHTPNNADSNSVVSHGSSRADTPQNFLNDSFNSGHHSDSSHLTQSFSSNMIGPFITPNQPVFPSKQIASLTANLNGPIPSSSSANILDLSQSSSPMDETDSIHEPAPGMQSEPLDFSVRKDDGHDASASSFVPIKVEPPEERDDHTHSMDVNSFEEDDDSLLSASMSEDGQGHKTVLTCNICSFQAKTLVDYSSHMSLHLNKKAYKCAACQKHFPQIELLNEHFSSRHMELITSYKEAIQKIPHGLQQTYHLLKMPLQSIPTISSQESGSNDSKQLKCNMCDFVAKWPQSCKSMPCPTQRIAPLYASCVPQHTNGSGTW</sequence>
<feature type="compositionally biased region" description="Basic and acidic residues" evidence="8">
    <location>
        <begin position="649"/>
        <end position="660"/>
    </location>
</feature>
<evidence type="ECO:0000259" key="9">
    <source>
        <dbReference type="PROSITE" id="PS50157"/>
    </source>
</evidence>
<feature type="domain" description="C2H2-type" evidence="9">
    <location>
        <begin position="443"/>
        <end position="471"/>
    </location>
</feature>
<dbReference type="Gene3D" id="3.30.160.60">
    <property type="entry name" value="Classic Zinc Finger"/>
    <property type="match status" value="2"/>
</dbReference>
<feature type="compositionally biased region" description="Acidic residues" evidence="8">
    <location>
        <begin position="391"/>
        <end position="402"/>
    </location>
</feature>
<dbReference type="GO" id="GO:0001228">
    <property type="term" value="F:DNA-binding transcription activator activity, RNA polymerase II-specific"/>
    <property type="evidence" value="ECO:0007669"/>
    <property type="project" value="TreeGrafter"/>
</dbReference>
<accession>A0A2T7NHA2</accession>
<dbReference type="OrthoDB" id="6365676at2759"/>
<feature type="region of interest" description="Disordered" evidence="8">
    <location>
        <begin position="336"/>
        <end position="411"/>
    </location>
</feature>
<dbReference type="PANTHER" id="PTHR24376:SF235">
    <property type="entry name" value="C2H2-TYPE DOMAIN-CONTAINING PROTEIN"/>
    <property type="match status" value="1"/>
</dbReference>
<feature type="compositionally biased region" description="Polar residues" evidence="8">
    <location>
        <begin position="143"/>
        <end position="168"/>
    </location>
</feature>
<feature type="region of interest" description="Disordered" evidence="8">
    <location>
        <begin position="13"/>
        <end position="49"/>
    </location>
</feature>
<evidence type="ECO:0000256" key="8">
    <source>
        <dbReference type="SAM" id="MobiDB-lite"/>
    </source>
</evidence>
<evidence type="ECO:0000256" key="1">
    <source>
        <dbReference type="ARBA" id="ARBA00004123"/>
    </source>
</evidence>
<evidence type="ECO:0000256" key="6">
    <source>
        <dbReference type="ARBA" id="ARBA00023242"/>
    </source>
</evidence>
<feature type="domain" description="C2H2-type" evidence="9">
    <location>
        <begin position="717"/>
        <end position="740"/>
    </location>
</feature>
<dbReference type="GO" id="GO:0000978">
    <property type="term" value="F:RNA polymerase II cis-regulatory region sequence-specific DNA binding"/>
    <property type="evidence" value="ECO:0007669"/>
    <property type="project" value="TreeGrafter"/>
</dbReference>
<feature type="domain" description="C2H2-type" evidence="9">
    <location>
        <begin position="298"/>
        <end position="325"/>
    </location>
</feature>
<dbReference type="AlphaFoldDB" id="A0A2T7NHA2"/>